<dbReference type="EMBL" id="KY774314">
    <property type="protein sequence ID" value="ART32164.1"/>
    <property type="molecule type" value="Genomic_DNA"/>
</dbReference>
<accession>A0A1Y0B448</accession>
<dbReference type="AlphaFoldDB" id="A0A1Y0B448"/>
<evidence type="ECO:0000313" key="1">
    <source>
        <dbReference type="EMBL" id="ART32164.1"/>
    </source>
</evidence>
<proteinExistence type="predicted"/>
<sequence length="46" mass="5241">MKGRVDIQSKSQLSRCSYKQYLSFPQSNSIHSSITATFLYLALTKL</sequence>
<reference evidence="1" key="1">
    <citation type="submission" date="2017-03" db="EMBL/GenBank/DDBJ databases">
        <title>The mitochondrial genome of the carnivorous plant Utricularia reniformis (Lentibulariaceae): structure, comparative analysis and evolutionary landmarks.</title>
        <authorList>
            <person name="Silva S.R."/>
            <person name="Alvarenga D.O."/>
            <person name="Michael T.P."/>
            <person name="Miranda V.F.O."/>
            <person name="Varani A.M."/>
        </authorList>
    </citation>
    <scope>NUCLEOTIDE SEQUENCE</scope>
</reference>
<organism evidence="1">
    <name type="scientific">Utricularia reniformis</name>
    <dbReference type="NCBI Taxonomy" id="192314"/>
    <lineage>
        <taxon>Eukaryota</taxon>
        <taxon>Viridiplantae</taxon>
        <taxon>Streptophyta</taxon>
        <taxon>Embryophyta</taxon>
        <taxon>Tracheophyta</taxon>
        <taxon>Spermatophyta</taxon>
        <taxon>Magnoliopsida</taxon>
        <taxon>eudicotyledons</taxon>
        <taxon>Gunneridae</taxon>
        <taxon>Pentapetalae</taxon>
        <taxon>asterids</taxon>
        <taxon>lamiids</taxon>
        <taxon>Lamiales</taxon>
        <taxon>Lentibulariaceae</taxon>
        <taxon>Utricularia</taxon>
    </lineage>
</organism>
<geneLocation type="mitochondrion" evidence="1"/>
<gene>
    <name evidence="1" type="ORF">AEK19_MT2003</name>
</gene>
<keyword evidence="1" id="KW-0496">Mitochondrion</keyword>
<protein>
    <submittedName>
        <fullName evidence="1">Uncharacterized protein</fullName>
    </submittedName>
</protein>
<name>A0A1Y0B448_9LAMI</name>